<name>A0A4R9I915_9LEPT</name>
<organism evidence="3 4">
    <name type="scientific">Leptospira noumeaensis</name>
    <dbReference type="NCBI Taxonomy" id="2484964"/>
    <lineage>
        <taxon>Bacteria</taxon>
        <taxon>Pseudomonadati</taxon>
        <taxon>Spirochaetota</taxon>
        <taxon>Spirochaetia</taxon>
        <taxon>Leptospirales</taxon>
        <taxon>Leptospiraceae</taxon>
        <taxon>Leptospira</taxon>
    </lineage>
</organism>
<dbReference type="InterPro" id="IPR000639">
    <property type="entry name" value="Epox_hydrolase-like"/>
</dbReference>
<evidence type="ECO:0000313" key="3">
    <source>
        <dbReference type="EMBL" id="TGK82266.1"/>
    </source>
</evidence>
<reference evidence="3" key="1">
    <citation type="journal article" date="2019" name="PLoS Negl. Trop. Dis.">
        <title>Revisiting the worldwide diversity of Leptospira species in the environment.</title>
        <authorList>
            <person name="Vincent A.T."/>
            <person name="Schiettekatte O."/>
            <person name="Bourhy P."/>
            <person name="Veyrier F.J."/>
            <person name="Picardeau M."/>
        </authorList>
    </citation>
    <scope>NUCLEOTIDE SEQUENCE [LARGE SCALE GENOMIC DNA]</scope>
    <source>
        <strain evidence="3">201800287</strain>
    </source>
</reference>
<dbReference type="SUPFAM" id="SSF53474">
    <property type="entry name" value="alpha/beta-Hydrolases"/>
    <property type="match status" value="1"/>
</dbReference>
<keyword evidence="1" id="KW-0812">Transmembrane</keyword>
<sequence>MKLIKYIVLFTCLIVLSVFVFYSSLRYFRESFSPEEIAPKNGRFVQTNDVKIYIQEMGDPKNPAVVLIHGMGSWSELWKETMIVLSQNGYYAIAIDLPPFGFSERPGSSELKSIQQAKRVVSIIDSLGLQNVHLLGHSFGGGATLHTALLIPERIISLQLVDIAVNLEEKKETAPSEPNLFERLWNFAFLRNRLLEVTATNPHLTKILFSQFVHSADCITDEKVKVIQMPMQLKATTSFFGDWLGEFIFHSDDQLAKDFKRSGKDLTMPIDLLWGDLDTVTPISDAETIQKSLTNSRLHIIPEVGHIPQLESPNNFHKILLSNLKDVK</sequence>
<dbReference type="RefSeq" id="WP_135602095.1">
    <property type="nucleotide sequence ID" value="NZ_RQFK01000026.1"/>
</dbReference>
<dbReference type="InterPro" id="IPR000073">
    <property type="entry name" value="AB_hydrolase_1"/>
</dbReference>
<dbReference type="GO" id="GO:0016787">
    <property type="term" value="F:hydrolase activity"/>
    <property type="evidence" value="ECO:0007669"/>
    <property type="project" value="UniProtKB-KW"/>
</dbReference>
<dbReference type="OrthoDB" id="9808398at2"/>
<keyword evidence="4" id="KW-1185">Reference proteome</keyword>
<dbReference type="InterPro" id="IPR029058">
    <property type="entry name" value="AB_hydrolase_fold"/>
</dbReference>
<accession>A0A4R9I915</accession>
<dbReference type="Proteomes" id="UP000298009">
    <property type="component" value="Unassembled WGS sequence"/>
</dbReference>
<keyword evidence="1" id="KW-0472">Membrane</keyword>
<dbReference type="AlphaFoldDB" id="A0A4R9I915"/>
<keyword evidence="1" id="KW-1133">Transmembrane helix</keyword>
<dbReference type="PANTHER" id="PTHR46438">
    <property type="entry name" value="ALPHA/BETA-HYDROLASES SUPERFAMILY PROTEIN"/>
    <property type="match status" value="1"/>
</dbReference>
<dbReference type="PANTHER" id="PTHR46438:SF11">
    <property type="entry name" value="LIPASE-RELATED"/>
    <property type="match status" value="1"/>
</dbReference>
<dbReference type="PRINTS" id="PR00412">
    <property type="entry name" value="EPOXHYDRLASE"/>
</dbReference>
<evidence type="ECO:0000259" key="2">
    <source>
        <dbReference type="Pfam" id="PF00561"/>
    </source>
</evidence>
<comment type="caution">
    <text evidence="3">The sequence shown here is derived from an EMBL/GenBank/DDBJ whole genome shotgun (WGS) entry which is preliminary data.</text>
</comment>
<dbReference type="Gene3D" id="3.40.50.1820">
    <property type="entry name" value="alpha/beta hydrolase"/>
    <property type="match status" value="1"/>
</dbReference>
<gene>
    <name evidence="3" type="ORF">EHQ24_13460</name>
</gene>
<proteinExistence type="predicted"/>
<evidence type="ECO:0000313" key="4">
    <source>
        <dbReference type="Proteomes" id="UP000298009"/>
    </source>
</evidence>
<dbReference type="EMBL" id="RQFK01000026">
    <property type="protein sequence ID" value="TGK82266.1"/>
    <property type="molecule type" value="Genomic_DNA"/>
</dbReference>
<protein>
    <submittedName>
        <fullName evidence="3">Alpha/beta hydrolase</fullName>
    </submittedName>
</protein>
<feature type="transmembrane region" description="Helical" evidence="1">
    <location>
        <begin position="6"/>
        <end position="25"/>
    </location>
</feature>
<dbReference type="PRINTS" id="PR00111">
    <property type="entry name" value="ABHYDROLASE"/>
</dbReference>
<keyword evidence="3" id="KW-0378">Hydrolase</keyword>
<evidence type="ECO:0000256" key="1">
    <source>
        <dbReference type="SAM" id="Phobius"/>
    </source>
</evidence>
<dbReference type="Pfam" id="PF00561">
    <property type="entry name" value="Abhydrolase_1"/>
    <property type="match status" value="1"/>
</dbReference>
<feature type="domain" description="AB hydrolase-1" evidence="2">
    <location>
        <begin position="63"/>
        <end position="313"/>
    </location>
</feature>